<keyword evidence="1" id="KW-0812">Transmembrane</keyword>
<keyword evidence="1" id="KW-0472">Membrane</keyword>
<reference evidence="2 3" key="1">
    <citation type="submission" date="2019-08" db="EMBL/GenBank/DDBJ databases">
        <authorList>
            <person name="Ndlovu S.S."/>
        </authorList>
    </citation>
    <scope>NUCLEOTIDE SEQUENCE [LARGE SCALE GENOMIC DNA]</scope>
    <source>
        <strain evidence="2">LIV_5_40</strain>
    </source>
</reference>
<dbReference type="EMBL" id="MN318203">
    <property type="protein sequence ID" value="QRW44278.1"/>
    <property type="molecule type" value="Genomic_DNA"/>
</dbReference>
<dbReference type="Proteomes" id="UP000427047">
    <property type="component" value="Segment"/>
</dbReference>
<organismHost>
    <name type="scientific">Ornithodoros moubata</name>
    <name type="common">Soft tick</name>
    <name type="synonym">Argasid tick</name>
    <dbReference type="NCBI Taxonomy" id="6938"/>
</organismHost>
<sequence length="66" mass="8131">MHDISICINMYKQHMVTLYVLYAHIICIQNMVILMCYMHIYVFYRILVLLYICFLCTRLYLLYILL</sequence>
<organismHost>
    <name type="scientific">Phacochoerus aethiopicus</name>
    <name type="common">Warthog</name>
    <dbReference type="NCBI Taxonomy" id="85517"/>
</organismHost>
<evidence type="ECO:0000313" key="3">
    <source>
        <dbReference type="Proteomes" id="UP000427047"/>
    </source>
</evidence>
<keyword evidence="1" id="KW-1133">Transmembrane helix</keyword>
<organismHost>
    <name type="scientific">Phacochoerus africanus</name>
    <name type="common">Warthog</name>
    <dbReference type="NCBI Taxonomy" id="41426"/>
</organismHost>
<accession>A0A894KS65</accession>
<organism evidence="2 3">
    <name type="scientific">African swine fever virus</name>
    <name type="common">ASFV</name>
    <dbReference type="NCBI Taxonomy" id="10497"/>
    <lineage>
        <taxon>Viruses</taxon>
        <taxon>Varidnaviria</taxon>
        <taxon>Bamfordvirae</taxon>
        <taxon>Nucleocytoviricota</taxon>
        <taxon>Pokkesviricetes</taxon>
        <taxon>Asfuvirales</taxon>
        <taxon>Asfarviridae</taxon>
        <taxon>Asfivirus</taxon>
        <taxon>Asfivirus haemorrhagiae</taxon>
    </lineage>
</organism>
<organismHost>
    <name type="scientific">Ornithodoros</name>
    <name type="common">relapsing fever ticks</name>
    <dbReference type="NCBI Taxonomy" id="6937"/>
</organismHost>
<organismHost>
    <name type="scientific">Potamochoerus larvatus</name>
    <name type="common">Bushpig</name>
    <dbReference type="NCBI Taxonomy" id="273792"/>
</organismHost>
<proteinExistence type="predicted"/>
<evidence type="ECO:0000313" key="2">
    <source>
        <dbReference type="EMBL" id="QRW44278.1"/>
    </source>
</evidence>
<feature type="transmembrane region" description="Helical" evidence="1">
    <location>
        <begin position="20"/>
        <end position="40"/>
    </location>
</feature>
<feature type="transmembrane region" description="Helical" evidence="1">
    <location>
        <begin position="46"/>
        <end position="65"/>
    </location>
</feature>
<protein>
    <submittedName>
        <fullName evidence="2">PE66L</fullName>
    </submittedName>
</protein>
<gene>
    <name evidence="2" type="ORF">E66L</name>
</gene>
<evidence type="ECO:0000256" key="1">
    <source>
        <dbReference type="SAM" id="Phobius"/>
    </source>
</evidence>
<name>A0A894KS65_ASF</name>
<organismHost>
    <name type="scientific">Sus scrofa</name>
    <name type="common">Pig</name>
    <dbReference type="NCBI Taxonomy" id="9823"/>
</organismHost>